<accession>A0A7C5DDD3</accession>
<dbReference type="Proteomes" id="UP000886110">
    <property type="component" value="Unassembled WGS sequence"/>
</dbReference>
<comment type="caution">
    <text evidence="3">The sequence shown here is derived from an EMBL/GenBank/DDBJ whole genome shotgun (WGS) entry which is preliminary data.</text>
</comment>
<comment type="similarity">
    <text evidence="1">Belongs to the carbon-nitrogen hydrolase superfamily. NIT1/NIT2 family.</text>
</comment>
<dbReference type="InterPro" id="IPR003010">
    <property type="entry name" value="C-N_Hydrolase"/>
</dbReference>
<dbReference type="GO" id="GO:0016787">
    <property type="term" value="F:hydrolase activity"/>
    <property type="evidence" value="ECO:0007669"/>
    <property type="project" value="UniProtKB-KW"/>
</dbReference>
<keyword evidence="3" id="KW-0378">Hydrolase</keyword>
<protein>
    <submittedName>
        <fullName evidence="3">Carbon-nitrogen hydrolase family protein</fullName>
    </submittedName>
</protein>
<dbReference type="PROSITE" id="PS50263">
    <property type="entry name" value="CN_HYDROLASE"/>
    <property type="match status" value="1"/>
</dbReference>
<evidence type="ECO:0000259" key="2">
    <source>
        <dbReference type="PROSITE" id="PS50263"/>
    </source>
</evidence>
<sequence>LEKAGKEKPDFILIPEMFEIVAKPEDVHNYTHPIPCGLTEMLSDYAKNFNANIIGGSFFEEDNKKVYNTSVIFNRKGEIIGKYRKMHLFDAFGFGESKAITPGERPFVAELDGVRFGVAICYDIRFPEIFRYYADEGANIVFVPAAFFQPNHDHWYLNVCSRALDNTMFIATANQTGRYWVGRSMAVNPWGIPVASAGTEEGYYIADINLNLINQVREKLPTMAGKRFKVDLMG</sequence>
<dbReference type="SUPFAM" id="SSF56317">
    <property type="entry name" value="Carbon-nitrogen hydrolase"/>
    <property type="match status" value="1"/>
</dbReference>
<dbReference type="EMBL" id="DRTB01000182">
    <property type="protein sequence ID" value="HHE04900.1"/>
    <property type="molecule type" value="Genomic_DNA"/>
</dbReference>
<dbReference type="PANTHER" id="PTHR23088">
    <property type="entry name" value="NITRILASE-RELATED"/>
    <property type="match status" value="1"/>
</dbReference>
<feature type="domain" description="CN hydrolase" evidence="2">
    <location>
        <begin position="1"/>
        <end position="210"/>
    </location>
</feature>
<dbReference type="Pfam" id="PF00795">
    <property type="entry name" value="CN_hydrolase"/>
    <property type="match status" value="1"/>
</dbReference>
<organism evidence="3">
    <name type="scientific">candidate division WOR-3 bacterium</name>
    <dbReference type="NCBI Taxonomy" id="2052148"/>
    <lineage>
        <taxon>Bacteria</taxon>
        <taxon>Bacteria division WOR-3</taxon>
    </lineage>
</organism>
<dbReference type="PROSITE" id="PS01227">
    <property type="entry name" value="UPF0012"/>
    <property type="match status" value="1"/>
</dbReference>
<dbReference type="PANTHER" id="PTHR23088:SF27">
    <property type="entry name" value="DEAMINATED GLUTATHIONE AMIDASE"/>
    <property type="match status" value="1"/>
</dbReference>
<gene>
    <name evidence="3" type="ORF">ENL19_02425</name>
</gene>
<dbReference type="InterPro" id="IPR001110">
    <property type="entry name" value="UPF0012_CS"/>
</dbReference>
<name>A0A7C5DDD3_UNCW3</name>
<dbReference type="InterPro" id="IPR036526">
    <property type="entry name" value="C-N_Hydrolase_sf"/>
</dbReference>
<evidence type="ECO:0000313" key="3">
    <source>
        <dbReference type="EMBL" id="HHE04900.1"/>
    </source>
</evidence>
<evidence type="ECO:0000256" key="1">
    <source>
        <dbReference type="ARBA" id="ARBA00010613"/>
    </source>
</evidence>
<proteinExistence type="inferred from homology"/>
<feature type="non-terminal residue" evidence="3">
    <location>
        <position position="1"/>
    </location>
</feature>
<dbReference type="Gene3D" id="3.60.110.10">
    <property type="entry name" value="Carbon-nitrogen hydrolase"/>
    <property type="match status" value="1"/>
</dbReference>
<dbReference type="AlphaFoldDB" id="A0A7C5DDD3"/>
<reference evidence="3" key="1">
    <citation type="journal article" date="2020" name="mSystems">
        <title>Genome- and Community-Level Interaction Insights into Carbon Utilization and Element Cycling Functions of Hydrothermarchaeota in Hydrothermal Sediment.</title>
        <authorList>
            <person name="Zhou Z."/>
            <person name="Liu Y."/>
            <person name="Xu W."/>
            <person name="Pan J."/>
            <person name="Luo Z.H."/>
            <person name="Li M."/>
        </authorList>
    </citation>
    <scope>NUCLEOTIDE SEQUENCE [LARGE SCALE GENOMIC DNA]</scope>
    <source>
        <strain evidence="3">HyVt-74</strain>
    </source>
</reference>